<dbReference type="Proteomes" id="UP000317176">
    <property type="component" value="Unassembled WGS sequence"/>
</dbReference>
<keyword evidence="3" id="KW-1185">Reference proteome</keyword>
<comment type="caution">
    <text evidence="2">The sequence shown here is derived from an EMBL/GenBank/DDBJ whole genome shotgun (WGS) entry which is preliminary data.</text>
</comment>
<proteinExistence type="predicted"/>
<keyword evidence="1" id="KW-0812">Transmembrane</keyword>
<evidence type="ECO:0000256" key="1">
    <source>
        <dbReference type="SAM" id="Phobius"/>
    </source>
</evidence>
<evidence type="ECO:0000313" key="2">
    <source>
        <dbReference type="EMBL" id="TWI06454.1"/>
    </source>
</evidence>
<dbReference type="EMBL" id="VLKL01000006">
    <property type="protein sequence ID" value="TWI06454.1"/>
    <property type="molecule type" value="Genomic_DNA"/>
</dbReference>
<feature type="transmembrane region" description="Helical" evidence="1">
    <location>
        <begin position="32"/>
        <end position="53"/>
    </location>
</feature>
<accession>A0A562LFR7</accession>
<reference evidence="2 3" key="1">
    <citation type="journal article" date="2015" name="Stand. Genomic Sci.">
        <title>Genomic Encyclopedia of Bacterial and Archaeal Type Strains, Phase III: the genomes of soil and plant-associated and newly described type strains.</title>
        <authorList>
            <person name="Whitman W.B."/>
            <person name="Woyke T."/>
            <person name="Klenk H.P."/>
            <person name="Zhou Y."/>
            <person name="Lilburn T.G."/>
            <person name="Beck B.J."/>
            <person name="De Vos P."/>
            <person name="Vandamme P."/>
            <person name="Eisen J.A."/>
            <person name="Garrity G."/>
            <person name="Hugenholtz P."/>
            <person name="Kyrpides N.C."/>
        </authorList>
    </citation>
    <scope>NUCLEOTIDE SEQUENCE [LARGE SCALE GENOMIC DNA]</scope>
    <source>
        <strain evidence="2 3">CGMCC 1.10947</strain>
    </source>
</reference>
<evidence type="ECO:0000313" key="3">
    <source>
        <dbReference type="Proteomes" id="UP000317176"/>
    </source>
</evidence>
<dbReference type="AlphaFoldDB" id="A0A562LFR7"/>
<sequence>MARQATEKNDAGFCLWPSRRGDEPIGMAMNRFVHRIIMFVLLVAALVLIWNVLGTR</sequence>
<keyword evidence="1" id="KW-0472">Membrane</keyword>
<protein>
    <submittedName>
        <fullName evidence="2">Uncharacterized protein</fullName>
    </submittedName>
</protein>
<gene>
    <name evidence="2" type="ORF">IQ17_02669</name>
</gene>
<name>A0A562LFR7_9BRAD</name>
<keyword evidence="1" id="KW-1133">Transmembrane helix</keyword>
<organism evidence="2 3">
    <name type="scientific">Bradyrhizobium daqingense</name>
    <dbReference type="NCBI Taxonomy" id="993502"/>
    <lineage>
        <taxon>Bacteria</taxon>
        <taxon>Pseudomonadati</taxon>
        <taxon>Pseudomonadota</taxon>
        <taxon>Alphaproteobacteria</taxon>
        <taxon>Hyphomicrobiales</taxon>
        <taxon>Nitrobacteraceae</taxon>
        <taxon>Bradyrhizobium</taxon>
    </lineage>
</organism>